<feature type="chain" id="PRO_5011498772" evidence="1">
    <location>
        <begin position="22"/>
        <end position="434"/>
    </location>
</feature>
<dbReference type="SUPFAM" id="SSF50998">
    <property type="entry name" value="Quinoprotein alcohol dehydrogenase-like"/>
    <property type="match status" value="1"/>
</dbReference>
<name>A0A1I3QQK7_9PLAN</name>
<dbReference type="RefSeq" id="WP_092055074.1">
    <property type="nucleotide sequence ID" value="NZ_FOQD01000019.1"/>
</dbReference>
<dbReference type="SMART" id="SM00564">
    <property type="entry name" value="PQQ"/>
    <property type="match status" value="4"/>
</dbReference>
<dbReference type="Proteomes" id="UP000199518">
    <property type="component" value="Unassembled WGS sequence"/>
</dbReference>
<accession>A0A1I3QQK7</accession>
<feature type="signal peptide" evidence="1">
    <location>
        <begin position="1"/>
        <end position="21"/>
    </location>
</feature>
<evidence type="ECO:0000256" key="1">
    <source>
        <dbReference type="SAM" id="SignalP"/>
    </source>
</evidence>
<dbReference type="PANTHER" id="PTHR34512">
    <property type="entry name" value="CELL SURFACE PROTEIN"/>
    <property type="match status" value="1"/>
</dbReference>
<dbReference type="STRING" id="1576369.SAMN05421753_1194"/>
<evidence type="ECO:0000313" key="3">
    <source>
        <dbReference type="EMBL" id="SFJ36070.1"/>
    </source>
</evidence>
<dbReference type="Pfam" id="PF13360">
    <property type="entry name" value="PQQ_2"/>
    <property type="match status" value="3"/>
</dbReference>
<proteinExistence type="predicted"/>
<gene>
    <name evidence="3" type="ORF">SAMN05421753_1194</name>
</gene>
<reference evidence="4" key="1">
    <citation type="submission" date="2016-10" db="EMBL/GenBank/DDBJ databases">
        <authorList>
            <person name="Varghese N."/>
            <person name="Submissions S."/>
        </authorList>
    </citation>
    <scope>NUCLEOTIDE SEQUENCE [LARGE SCALE GENOMIC DNA]</scope>
    <source>
        <strain evidence="4">DSM 26348</strain>
    </source>
</reference>
<evidence type="ECO:0000313" key="4">
    <source>
        <dbReference type="Proteomes" id="UP000199518"/>
    </source>
</evidence>
<organism evidence="3 4">
    <name type="scientific">Planctomicrobium piriforme</name>
    <dbReference type="NCBI Taxonomy" id="1576369"/>
    <lineage>
        <taxon>Bacteria</taxon>
        <taxon>Pseudomonadati</taxon>
        <taxon>Planctomycetota</taxon>
        <taxon>Planctomycetia</taxon>
        <taxon>Planctomycetales</taxon>
        <taxon>Planctomycetaceae</taxon>
        <taxon>Planctomicrobium</taxon>
    </lineage>
</organism>
<dbReference type="AlphaFoldDB" id="A0A1I3QQK7"/>
<dbReference type="InterPro" id="IPR002372">
    <property type="entry name" value="PQQ_rpt_dom"/>
</dbReference>
<dbReference type="OrthoDB" id="244732at2"/>
<keyword evidence="4" id="KW-1185">Reference proteome</keyword>
<feature type="domain" description="Pyrrolo-quinoline quinone repeat" evidence="2">
    <location>
        <begin position="194"/>
        <end position="305"/>
    </location>
</feature>
<evidence type="ECO:0000259" key="2">
    <source>
        <dbReference type="Pfam" id="PF13360"/>
    </source>
</evidence>
<dbReference type="InterPro" id="IPR015943">
    <property type="entry name" value="WD40/YVTN_repeat-like_dom_sf"/>
</dbReference>
<keyword evidence="1" id="KW-0732">Signal</keyword>
<dbReference type="EMBL" id="FOQD01000019">
    <property type="protein sequence ID" value="SFJ36070.1"/>
    <property type="molecule type" value="Genomic_DNA"/>
</dbReference>
<feature type="domain" description="Pyrrolo-quinoline quinone repeat" evidence="2">
    <location>
        <begin position="34"/>
        <end position="161"/>
    </location>
</feature>
<protein>
    <submittedName>
        <fullName evidence="3">PQQ-like domain-containing protein</fullName>
    </submittedName>
</protein>
<dbReference type="Gene3D" id="2.130.10.10">
    <property type="entry name" value="YVTN repeat-like/Quinoprotein amine dehydrogenase"/>
    <property type="match status" value="2"/>
</dbReference>
<feature type="domain" description="Pyrrolo-quinoline quinone repeat" evidence="2">
    <location>
        <begin position="331"/>
        <end position="387"/>
    </location>
</feature>
<dbReference type="InterPro" id="IPR011047">
    <property type="entry name" value="Quinoprotein_ADH-like_sf"/>
</dbReference>
<dbReference type="PANTHER" id="PTHR34512:SF30">
    <property type="entry name" value="OUTER MEMBRANE PROTEIN ASSEMBLY FACTOR BAMB"/>
    <property type="match status" value="1"/>
</dbReference>
<dbReference type="InterPro" id="IPR018391">
    <property type="entry name" value="PQQ_b-propeller_rpt"/>
</dbReference>
<sequence length="434" mass="47558">MRPCFALLLCCWIPAAPQLLGADRLPWPDKAGPTHDGHVAAEDAAGLPVHWDEQTSQNIALKIPLEGHGNSTPVIGQGRVWFTAADAEGTKQSIYCLDEQTGAVLHHRVLFENETPEPLNNKVNTYASPSCVLEPDAVYVHFGSYGTAKLNPETAEVIWQRRDISCRHFRGPGSSPEIYQNLLILTFDGIDQQFVTALDKNTGKSVWRTNRSTDYEDLDQDGQPRGEGDYRKAYSTPALVEVAGHTQVLSTGSRAAFGYDALTGKEIWTLTHDDFNAACRPLIFDGHAIVHTGSGRSNLVSVKLDETTQGNIDKTHVVWNREKGNSDMSSPILIDGRIYLVAGNGVLVCLDAKTGEEIWKERIKGTFVASPITANGLIYFASEEGQTFVIRAGDKFQEVAKNVLGEGMRSSPVAANGALWLRTFGHIYKISSHK</sequence>